<reference evidence="1 2" key="1">
    <citation type="submission" date="2016-08" db="EMBL/GenBank/DDBJ databases">
        <authorList>
            <person name="Seilhamer J.J."/>
        </authorList>
    </citation>
    <scope>NUCLEOTIDE SEQUENCE [LARGE SCALE GENOMIC DNA]</scope>
    <source>
        <strain evidence="1">M3/6</strain>
    </source>
</reference>
<protein>
    <submittedName>
        <fullName evidence="1">Uncharacterized protein</fullName>
    </submittedName>
</protein>
<evidence type="ECO:0000313" key="2">
    <source>
        <dbReference type="Proteomes" id="UP000187464"/>
    </source>
</evidence>
<dbReference type="RefSeq" id="WP_076930037.1">
    <property type="nucleotide sequence ID" value="NZ_LT605205.1"/>
</dbReference>
<evidence type="ECO:0000313" key="1">
    <source>
        <dbReference type="EMBL" id="SCD20185.1"/>
    </source>
</evidence>
<gene>
    <name evidence="1" type="ORF">PSM36_1363</name>
</gene>
<dbReference type="Proteomes" id="UP000187464">
    <property type="component" value="Chromosome I"/>
</dbReference>
<dbReference type="CDD" id="cd13120">
    <property type="entry name" value="BF2867_like_N"/>
    <property type="match status" value="1"/>
</dbReference>
<sequence length="847" mass="93256">MKRTDKTNNLIKSSLLVIGLALLGCTNEPFEQGAAPGDNVLTATIIDGEETTRTAVIDQPGIKAEVRWEVNDRIGVFGKRGGSNLLFTAGVDDILENGKKARFRTEDSMPTGEVTAYYPYREGTSIGNNSELTLTFPAIQPYTLKERVSQPYGPANFMAGKGSASGIGFRNLFALLKVGYSGTEGDRLRKVHFRDLSGRPVSGSFTVAWNEDLPEARFPESGSGPALILTVDCGEGLELDGTLHHFYLFIPPRDYTKGFEVKFVMDDGREVIKTIGTTSGKKIERSRVYPVGETVTASDEAEYKLQEDATLVDADRMDYIVDARLASYDKWVGEVKFETHTLFMTVKKEFEPRMGEVLLFNTPSKLFPEGYIGRIVSVGNPESEYIAVVAEPVADITEVFEELSLGEPIWNEDGSLNEEGGVELELGAYLSRVETPDGEAVSFTRNGSQIELSMPATRASGRKNYNYSSGNMSFTLEPGDNSEIEVSASMDLSMRLLVGIFDKKLHYFHASISPDIQLSADMSIQVEADAVDKSFHLLTAYFAPIPVPPLTIVPVIHFYGVAGVGGEVEIRAGMSYSAAMDLGFSYNSNEGFRTRSSTRASKFSENGLSFTGGELSANVHTTAGVRVDAGIKVWGVMEALCSADARIKMGYYWDVFEQTQKMSLNTESKIKGSLTTLGGVFNYETDELTLEGDPIWERYFSPLCDLYASDVNLSADSTQVHCKFKVMRHLLQPVQIGAILYSGVPYGYLESGMPYGFKPTERIMEVDFGRSYIGSGMSRREDNRVVYDDFELFEHTFPFTPEPGGYYGILPANGTIGSGNFGDMPVNSTDYYGLRYFTFRGNKLPAD</sequence>
<name>A0A1R3T8C0_9BACT</name>
<dbReference type="EMBL" id="LT605205">
    <property type="protein sequence ID" value="SCD20185.1"/>
    <property type="molecule type" value="Genomic_DNA"/>
</dbReference>
<dbReference type="PROSITE" id="PS51257">
    <property type="entry name" value="PROKAR_LIPOPROTEIN"/>
    <property type="match status" value="1"/>
</dbReference>
<accession>A0A1R3T8C0</accession>
<dbReference type="STRING" id="1642647.PSM36_1363"/>
<proteinExistence type="predicted"/>
<organism evidence="1 2">
    <name type="scientific">Proteiniphilum saccharofermentans</name>
    <dbReference type="NCBI Taxonomy" id="1642647"/>
    <lineage>
        <taxon>Bacteria</taxon>
        <taxon>Pseudomonadati</taxon>
        <taxon>Bacteroidota</taxon>
        <taxon>Bacteroidia</taxon>
        <taxon>Bacteroidales</taxon>
        <taxon>Dysgonomonadaceae</taxon>
        <taxon>Proteiniphilum</taxon>
    </lineage>
</organism>
<keyword evidence="2" id="KW-1185">Reference proteome</keyword>
<dbReference type="AlphaFoldDB" id="A0A1R3T8C0"/>
<dbReference type="KEGG" id="psac:PSM36_1363"/>